<feature type="signal peptide" evidence="2">
    <location>
        <begin position="1"/>
        <end position="28"/>
    </location>
</feature>
<accession>A0A4C1Y454</accession>
<name>A0A4C1Y454_EUMVA</name>
<dbReference type="EMBL" id="BGZK01001065">
    <property type="protein sequence ID" value="GBP70153.1"/>
    <property type="molecule type" value="Genomic_DNA"/>
</dbReference>
<feature type="chain" id="PRO_5020030103" evidence="2">
    <location>
        <begin position="29"/>
        <end position="83"/>
    </location>
</feature>
<keyword evidence="2" id="KW-0732">Signal</keyword>
<comment type="caution">
    <text evidence="3">The sequence shown here is derived from an EMBL/GenBank/DDBJ whole genome shotgun (WGS) entry which is preliminary data.</text>
</comment>
<dbReference type="Proteomes" id="UP000299102">
    <property type="component" value="Unassembled WGS sequence"/>
</dbReference>
<keyword evidence="4" id="KW-1185">Reference proteome</keyword>
<sequence length="83" mass="9024">MAGACGRGRARALVLALLVALPPPACRANHTQRYIIDLNLERSIIHPAPNPSWKTPSTELEQAGRLDSNSGRRLYPTSGYIVC</sequence>
<evidence type="ECO:0000313" key="4">
    <source>
        <dbReference type="Proteomes" id="UP000299102"/>
    </source>
</evidence>
<evidence type="ECO:0000256" key="1">
    <source>
        <dbReference type="SAM" id="MobiDB-lite"/>
    </source>
</evidence>
<organism evidence="3 4">
    <name type="scientific">Eumeta variegata</name>
    <name type="common">Bagworm moth</name>
    <name type="synonym">Eumeta japonica</name>
    <dbReference type="NCBI Taxonomy" id="151549"/>
    <lineage>
        <taxon>Eukaryota</taxon>
        <taxon>Metazoa</taxon>
        <taxon>Ecdysozoa</taxon>
        <taxon>Arthropoda</taxon>
        <taxon>Hexapoda</taxon>
        <taxon>Insecta</taxon>
        <taxon>Pterygota</taxon>
        <taxon>Neoptera</taxon>
        <taxon>Endopterygota</taxon>
        <taxon>Lepidoptera</taxon>
        <taxon>Glossata</taxon>
        <taxon>Ditrysia</taxon>
        <taxon>Tineoidea</taxon>
        <taxon>Psychidae</taxon>
        <taxon>Oiketicinae</taxon>
        <taxon>Eumeta</taxon>
    </lineage>
</organism>
<evidence type="ECO:0000313" key="3">
    <source>
        <dbReference type="EMBL" id="GBP70153.1"/>
    </source>
</evidence>
<dbReference type="AlphaFoldDB" id="A0A4C1Y454"/>
<protein>
    <submittedName>
        <fullName evidence="3">Uncharacterized protein</fullName>
    </submittedName>
</protein>
<reference evidence="3 4" key="1">
    <citation type="journal article" date="2019" name="Commun. Biol.">
        <title>The bagworm genome reveals a unique fibroin gene that provides high tensile strength.</title>
        <authorList>
            <person name="Kono N."/>
            <person name="Nakamura H."/>
            <person name="Ohtoshi R."/>
            <person name="Tomita M."/>
            <person name="Numata K."/>
            <person name="Arakawa K."/>
        </authorList>
    </citation>
    <scope>NUCLEOTIDE SEQUENCE [LARGE SCALE GENOMIC DNA]</scope>
</reference>
<evidence type="ECO:0000256" key="2">
    <source>
        <dbReference type="SAM" id="SignalP"/>
    </source>
</evidence>
<gene>
    <name evidence="3" type="ORF">EVAR_52738_1</name>
</gene>
<proteinExistence type="predicted"/>
<feature type="region of interest" description="Disordered" evidence="1">
    <location>
        <begin position="48"/>
        <end position="71"/>
    </location>
</feature>